<reference evidence="1" key="1">
    <citation type="submission" date="2022-07" db="EMBL/GenBank/DDBJ databases">
        <title>Phylogenomic reconstructions and comparative analyses of Kickxellomycotina fungi.</title>
        <authorList>
            <person name="Reynolds N.K."/>
            <person name="Stajich J.E."/>
            <person name="Barry K."/>
            <person name="Grigoriev I.V."/>
            <person name="Crous P."/>
            <person name="Smith M.E."/>
        </authorList>
    </citation>
    <scope>NUCLEOTIDE SEQUENCE</scope>
    <source>
        <strain evidence="1">NRRL 1566</strain>
    </source>
</reference>
<gene>
    <name evidence="1" type="ORF">IWW36_004654</name>
</gene>
<proteinExistence type="predicted"/>
<evidence type="ECO:0000313" key="1">
    <source>
        <dbReference type="EMBL" id="KAJ2845756.1"/>
    </source>
</evidence>
<name>A0A9W8I5H9_9FUNG</name>
<protein>
    <submittedName>
        <fullName evidence="1">Uncharacterized protein</fullName>
    </submittedName>
</protein>
<dbReference type="OrthoDB" id="411251at2759"/>
<dbReference type="AlphaFoldDB" id="A0A9W8I5H9"/>
<dbReference type="Proteomes" id="UP001139887">
    <property type="component" value="Unassembled WGS sequence"/>
</dbReference>
<sequence>MNYPFLKLVAPECVTHVSRFFDRLIVSADVMFDTFALLKHPHIIEGDIFVAEEKNPRVIVECLGAASMDGIALLLRRISVEPPPTKGQLGTYIQSAIRKQDEDSGYCTLADIISSGVDTSDAASEWCHLP</sequence>
<dbReference type="EMBL" id="JANBUW010000717">
    <property type="protein sequence ID" value="KAJ2845756.1"/>
    <property type="molecule type" value="Genomic_DNA"/>
</dbReference>
<keyword evidence="2" id="KW-1185">Reference proteome</keyword>
<evidence type="ECO:0000313" key="2">
    <source>
        <dbReference type="Proteomes" id="UP001139887"/>
    </source>
</evidence>
<accession>A0A9W8I5H9</accession>
<comment type="caution">
    <text evidence="1">The sequence shown here is derived from an EMBL/GenBank/DDBJ whole genome shotgun (WGS) entry which is preliminary data.</text>
</comment>
<organism evidence="1 2">
    <name type="scientific">Coemansia brasiliensis</name>
    <dbReference type="NCBI Taxonomy" id="2650707"/>
    <lineage>
        <taxon>Eukaryota</taxon>
        <taxon>Fungi</taxon>
        <taxon>Fungi incertae sedis</taxon>
        <taxon>Zoopagomycota</taxon>
        <taxon>Kickxellomycotina</taxon>
        <taxon>Kickxellomycetes</taxon>
        <taxon>Kickxellales</taxon>
        <taxon>Kickxellaceae</taxon>
        <taxon>Coemansia</taxon>
    </lineage>
</organism>